<dbReference type="EMBL" id="SOAU01000001">
    <property type="protein sequence ID" value="TDT16888.1"/>
    <property type="molecule type" value="Genomic_DNA"/>
</dbReference>
<dbReference type="InterPro" id="IPR024087">
    <property type="entry name" value="Creatininase-like_sf"/>
</dbReference>
<evidence type="ECO:0000256" key="3">
    <source>
        <dbReference type="ARBA" id="ARBA00022801"/>
    </source>
</evidence>
<dbReference type="GO" id="GO:0046872">
    <property type="term" value="F:metal ion binding"/>
    <property type="evidence" value="ECO:0007669"/>
    <property type="project" value="UniProtKB-KW"/>
</dbReference>
<evidence type="ECO:0000256" key="5">
    <source>
        <dbReference type="ARBA" id="ARBA00024029"/>
    </source>
</evidence>
<dbReference type="RefSeq" id="WP_133869218.1">
    <property type="nucleotide sequence ID" value="NZ_SOAU01000001.1"/>
</dbReference>
<dbReference type="Pfam" id="PF02633">
    <property type="entry name" value="Creatininase"/>
    <property type="match status" value="1"/>
</dbReference>
<evidence type="ECO:0000256" key="4">
    <source>
        <dbReference type="ARBA" id="ARBA00022833"/>
    </source>
</evidence>
<evidence type="ECO:0000313" key="7">
    <source>
        <dbReference type="Proteomes" id="UP000294558"/>
    </source>
</evidence>
<evidence type="ECO:0000313" key="6">
    <source>
        <dbReference type="EMBL" id="TDT16888.1"/>
    </source>
</evidence>
<gene>
    <name evidence="6" type="ORF">BDK89_2489</name>
</gene>
<dbReference type="GO" id="GO:0016811">
    <property type="term" value="F:hydrolase activity, acting on carbon-nitrogen (but not peptide) bonds, in linear amides"/>
    <property type="evidence" value="ECO:0007669"/>
    <property type="project" value="TreeGrafter"/>
</dbReference>
<organism evidence="6 7">
    <name type="scientific">Ilumatobacter fluminis</name>
    <dbReference type="NCBI Taxonomy" id="467091"/>
    <lineage>
        <taxon>Bacteria</taxon>
        <taxon>Bacillati</taxon>
        <taxon>Actinomycetota</taxon>
        <taxon>Acidimicrobiia</taxon>
        <taxon>Acidimicrobiales</taxon>
        <taxon>Ilumatobacteraceae</taxon>
        <taxon>Ilumatobacter</taxon>
    </lineage>
</organism>
<comment type="caution">
    <text evidence="6">The sequence shown here is derived from an EMBL/GenBank/DDBJ whole genome shotgun (WGS) entry which is preliminary data.</text>
</comment>
<accession>A0A4V3EJE0</accession>
<dbReference type="SUPFAM" id="SSF102215">
    <property type="entry name" value="Creatininase"/>
    <property type="match status" value="1"/>
</dbReference>
<protein>
    <submittedName>
        <fullName evidence="6">Creatinine amidohydrolase</fullName>
    </submittedName>
</protein>
<keyword evidence="3 6" id="KW-0378">Hydrolase</keyword>
<dbReference type="InterPro" id="IPR003785">
    <property type="entry name" value="Creatininase/forma_Hydrolase"/>
</dbReference>
<proteinExistence type="inferred from homology"/>
<evidence type="ECO:0000256" key="2">
    <source>
        <dbReference type="ARBA" id="ARBA00022723"/>
    </source>
</evidence>
<keyword evidence="7" id="KW-1185">Reference proteome</keyword>
<sequence>MTSRRLSELSSPEAERRIGADSILLCPVGAIEQHGPHLPLGTDLIVVDAFADAVVDDVGDELDVWLLPSIPVSKSNEHAWSAGTLWVGPETALAMMRDIGRSLGTLPARKLVFLNGHGGNSGLLDVACRELRLEFGLETFLAHAALPPDHGGDGAPEEAGQGIHGGVGETSLMLHIRPDLVDLSLAEPAVPTWLTAYPNLRFGGTTSFGWLSNDFASGGVIGDPTLADADRGKAAFEDGVQHLATVLREIAAFRFPEAMPEPRNSQS</sequence>
<name>A0A4V3EJE0_9ACTN</name>
<dbReference type="OrthoDB" id="9801445at2"/>
<evidence type="ECO:0000256" key="1">
    <source>
        <dbReference type="ARBA" id="ARBA00001947"/>
    </source>
</evidence>
<keyword evidence="4" id="KW-0862">Zinc</keyword>
<dbReference type="GO" id="GO:0009231">
    <property type="term" value="P:riboflavin biosynthetic process"/>
    <property type="evidence" value="ECO:0007669"/>
    <property type="project" value="TreeGrafter"/>
</dbReference>
<dbReference type="Proteomes" id="UP000294558">
    <property type="component" value="Unassembled WGS sequence"/>
</dbReference>
<comment type="cofactor">
    <cofactor evidence="1">
        <name>Zn(2+)</name>
        <dbReference type="ChEBI" id="CHEBI:29105"/>
    </cofactor>
</comment>
<reference evidence="6 7" key="1">
    <citation type="submission" date="2019-03" db="EMBL/GenBank/DDBJ databases">
        <title>Sequencing the genomes of 1000 actinobacteria strains.</title>
        <authorList>
            <person name="Klenk H.-P."/>
        </authorList>
    </citation>
    <scope>NUCLEOTIDE SEQUENCE [LARGE SCALE GENOMIC DNA]</scope>
    <source>
        <strain evidence="6 7">DSM 18936</strain>
    </source>
</reference>
<keyword evidence="2" id="KW-0479">Metal-binding</keyword>
<dbReference type="PANTHER" id="PTHR35005:SF1">
    <property type="entry name" value="2-AMINO-5-FORMYLAMINO-6-RIBOSYLAMINOPYRIMIDIN-4(3H)-ONE 5'-MONOPHOSPHATE DEFORMYLASE"/>
    <property type="match status" value="1"/>
</dbReference>
<comment type="similarity">
    <text evidence="5">Belongs to the creatininase superfamily.</text>
</comment>
<dbReference type="AlphaFoldDB" id="A0A4V3EJE0"/>
<dbReference type="PANTHER" id="PTHR35005">
    <property type="entry name" value="3-DEHYDRO-SCYLLO-INOSOSE HYDROLASE"/>
    <property type="match status" value="1"/>
</dbReference>
<dbReference type="Gene3D" id="3.40.50.10310">
    <property type="entry name" value="Creatininase"/>
    <property type="match status" value="1"/>
</dbReference>